<evidence type="ECO:0000256" key="4">
    <source>
        <dbReference type="ARBA" id="ARBA00022692"/>
    </source>
</evidence>
<keyword evidence="3 8" id="KW-1134">Transmembrane beta strand</keyword>
<dbReference type="Pfam" id="PF13715">
    <property type="entry name" value="CarbopepD_reg_2"/>
    <property type="match status" value="1"/>
</dbReference>
<dbReference type="AlphaFoldDB" id="W2UNE0"/>
<evidence type="ECO:0000256" key="10">
    <source>
        <dbReference type="SAM" id="SignalP"/>
    </source>
</evidence>
<dbReference type="Gene3D" id="2.170.130.10">
    <property type="entry name" value="TonB-dependent receptor, plug domain"/>
    <property type="match status" value="1"/>
</dbReference>
<comment type="similarity">
    <text evidence="8 9">Belongs to the TonB-dependent receptor family.</text>
</comment>
<dbReference type="Pfam" id="PF07715">
    <property type="entry name" value="Plug"/>
    <property type="match status" value="1"/>
</dbReference>
<evidence type="ECO:0000256" key="7">
    <source>
        <dbReference type="ARBA" id="ARBA00023237"/>
    </source>
</evidence>
<dbReference type="InterPro" id="IPR037066">
    <property type="entry name" value="Plug_dom_sf"/>
</dbReference>
<dbReference type="STRING" id="376730.SAMN04487906_1423"/>
<gene>
    <name evidence="13" type="ORF">P278_27800</name>
</gene>
<evidence type="ECO:0000259" key="12">
    <source>
        <dbReference type="Pfam" id="PF07715"/>
    </source>
</evidence>
<dbReference type="EMBL" id="AYXY01000023">
    <property type="protein sequence ID" value="ETN94837.1"/>
    <property type="molecule type" value="Genomic_DNA"/>
</dbReference>
<keyword evidence="7 8" id="KW-0998">Cell outer membrane</keyword>
<sequence length="1026" mass="112929">MNKLLLQGAILLFSVMTFAQHTVSGLVLEKDTNTPLVGVAVQVKGTNNGTATAFDGQFKLEGIQKNDVLVFSYLGYETKEVAVEGKENLNVSLTLQAEEMDEVVVTALNIQRDKESLGYSVSQIKSSEVNVARENNVMNSLSGKVSGLQITQSNTGVNGSSRVLLRGVTTISGSNRPLVVVDGIPINNGSGGASSWGGVDRGDDLSDINPDDVASISVLKGAGAAAAYGSLGMNGVILITTKSGTKRKGIGISLNSSFAFTEAYLTPDLQNEYGTGAFGSFAPIAADGRPVLDYPYSWSWGPRMEGQEYTNWLGRPDTFLPQGNPYEAFYSDGYSVSNTISFEGKSEKGSFRLSITDEDGQGIISNNTLSKQTFNIRGATKLSERLNIEGKMTYLTSETLNSPQLAEGAGNTALQLSLMPRDIRLSDVADNTVDANGNEIKWNLDNTFNNPYWALENTGNIDKRDRFQGFLSAKWDVNDDFNITAKTGMDYIVFDFTSFGARGSQAVQNGLGNYAHNTGKERIWNSDILATYNTNIGEFKITANLGASYRDENNSYVNIWGNDSKVSNFYQINNYKNTFNDESVYRKGVTSYYGLAQLSYGGFLYFDATLRNDNSSTLPKDNDSYWYHSENMSLLFTKLLGMDSKVFNYGKIRGSYARVGNDTSPYRTQAVYDIDQTVTLPYTVASIPGSLPSFDLKPETSNSWEVGTELGFFKNRIFIDFTYYQTKTKDQIMAVPVSGATAYNSKVVNAGSISNKGIELQFNTIPVETKDFKWDLGFNFTKSDSKVESLNEGLESITLNTLWSVSVEARPGEEFGTIYGYDFKRDNFGRKLITDQGLAQRGDRINMGSINPDWYGGFNTKFTYKNISLGALVSIQQGGEFYSYGRAYRTFFGTDVRSLPGRETGFIEEGINENTGFQNETPADAMLRQYNNIFVSEIATEQILDASNVKLRELTLSYNFSEKMLQGTFIQRASLSAVGRNLLFFYNAADDIDPEATYSSGPASTAFEHSSLPSTRTYGLNLKIDF</sequence>
<dbReference type="PROSITE" id="PS52016">
    <property type="entry name" value="TONB_DEPENDENT_REC_3"/>
    <property type="match status" value="1"/>
</dbReference>
<proteinExistence type="inferred from homology"/>
<evidence type="ECO:0000259" key="11">
    <source>
        <dbReference type="Pfam" id="PF00593"/>
    </source>
</evidence>
<feature type="signal peptide" evidence="10">
    <location>
        <begin position="1"/>
        <end position="19"/>
    </location>
</feature>
<dbReference type="PATRIC" id="fig|1286632.3.peg.2774"/>
<keyword evidence="10" id="KW-0732">Signal</keyword>
<comment type="subcellular location">
    <subcellularLocation>
        <location evidence="1 8">Cell outer membrane</location>
        <topology evidence="1 8">Multi-pass membrane protein</topology>
    </subcellularLocation>
</comment>
<evidence type="ECO:0000313" key="13">
    <source>
        <dbReference type="EMBL" id="ETN94837.1"/>
    </source>
</evidence>
<keyword evidence="5 9" id="KW-0798">TonB box</keyword>
<dbReference type="Gene3D" id="2.40.170.20">
    <property type="entry name" value="TonB-dependent receptor, beta-barrel domain"/>
    <property type="match status" value="1"/>
</dbReference>
<dbReference type="eggNOG" id="COG4771">
    <property type="taxonomic scope" value="Bacteria"/>
</dbReference>
<feature type="chain" id="PRO_5004825989" evidence="10">
    <location>
        <begin position="20"/>
        <end position="1026"/>
    </location>
</feature>
<evidence type="ECO:0000256" key="8">
    <source>
        <dbReference type="PROSITE-ProRule" id="PRU01360"/>
    </source>
</evidence>
<dbReference type="InterPro" id="IPR039426">
    <property type="entry name" value="TonB-dep_rcpt-like"/>
</dbReference>
<name>W2UNE0_9FLAO</name>
<protein>
    <submittedName>
        <fullName evidence="13">Putative outer membrane protein</fullName>
    </submittedName>
</protein>
<dbReference type="InterPro" id="IPR023996">
    <property type="entry name" value="TonB-dep_OMP_SusC/RagA"/>
</dbReference>
<evidence type="ECO:0000256" key="9">
    <source>
        <dbReference type="RuleBase" id="RU003357"/>
    </source>
</evidence>
<evidence type="ECO:0000256" key="6">
    <source>
        <dbReference type="ARBA" id="ARBA00023136"/>
    </source>
</evidence>
<evidence type="ECO:0000256" key="5">
    <source>
        <dbReference type="ARBA" id="ARBA00023077"/>
    </source>
</evidence>
<comment type="caution">
    <text evidence="13">The sequence shown here is derived from an EMBL/GenBank/DDBJ whole genome shotgun (WGS) entry which is preliminary data.</text>
</comment>
<evidence type="ECO:0000256" key="2">
    <source>
        <dbReference type="ARBA" id="ARBA00022448"/>
    </source>
</evidence>
<keyword evidence="6 8" id="KW-0472">Membrane</keyword>
<dbReference type="InterPro" id="IPR012910">
    <property type="entry name" value="Plug_dom"/>
</dbReference>
<keyword evidence="2 8" id="KW-0813">Transport</keyword>
<dbReference type="InterPro" id="IPR036942">
    <property type="entry name" value="Beta-barrel_TonB_sf"/>
</dbReference>
<dbReference type="Pfam" id="PF00593">
    <property type="entry name" value="TonB_dep_Rec_b-barrel"/>
    <property type="match status" value="1"/>
</dbReference>
<dbReference type="NCBIfam" id="TIGR04056">
    <property type="entry name" value="OMP_RagA_SusC"/>
    <property type="match status" value="1"/>
</dbReference>
<feature type="domain" description="TonB-dependent receptor-like beta-barrel" evidence="11">
    <location>
        <begin position="431"/>
        <end position="886"/>
    </location>
</feature>
<dbReference type="InterPro" id="IPR008969">
    <property type="entry name" value="CarboxyPept-like_regulatory"/>
</dbReference>
<reference evidence="13 14" key="2">
    <citation type="journal article" date="2016" name="Genome Announc.">
        <title>Draft Genome Sequence of Zhouia amylolytica AD3, Isolated from Tidal Flat Sediment.</title>
        <authorList>
            <person name="Jia B."/>
            <person name="Jin H.M."/>
            <person name="Lee H.J."/>
            <person name="Jeon C.O."/>
        </authorList>
    </citation>
    <scope>NUCLEOTIDE SEQUENCE [LARGE SCALE GENOMIC DNA]</scope>
    <source>
        <strain evidence="13 14">AD3</strain>
    </source>
</reference>
<feature type="domain" description="TonB-dependent receptor plug" evidence="12">
    <location>
        <begin position="114"/>
        <end position="236"/>
    </location>
</feature>
<dbReference type="Gene3D" id="2.60.40.1120">
    <property type="entry name" value="Carboxypeptidase-like, regulatory domain"/>
    <property type="match status" value="1"/>
</dbReference>
<keyword evidence="14" id="KW-1185">Reference proteome</keyword>
<evidence type="ECO:0000256" key="1">
    <source>
        <dbReference type="ARBA" id="ARBA00004571"/>
    </source>
</evidence>
<accession>W2UNE0</accession>
<evidence type="ECO:0000313" key="14">
    <source>
        <dbReference type="Proteomes" id="UP000018850"/>
    </source>
</evidence>
<dbReference type="SUPFAM" id="SSF56935">
    <property type="entry name" value="Porins"/>
    <property type="match status" value="1"/>
</dbReference>
<dbReference type="Proteomes" id="UP000018850">
    <property type="component" value="Unassembled WGS sequence"/>
</dbReference>
<organism evidence="13 14">
    <name type="scientific">Zhouia amylolytica AD3</name>
    <dbReference type="NCBI Taxonomy" id="1286632"/>
    <lineage>
        <taxon>Bacteria</taxon>
        <taxon>Pseudomonadati</taxon>
        <taxon>Bacteroidota</taxon>
        <taxon>Flavobacteriia</taxon>
        <taxon>Flavobacteriales</taxon>
        <taxon>Flavobacteriaceae</taxon>
        <taxon>Zhouia</taxon>
    </lineage>
</organism>
<dbReference type="RefSeq" id="WP_082436167.1">
    <property type="nucleotide sequence ID" value="NZ_AYXY01000023.1"/>
</dbReference>
<dbReference type="GO" id="GO:0009279">
    <property type="term" value="C:cell outer membrane"/>
    <property type="evidence" value="ECO:0007669"/>
    <property type="project" value="UniProtKB-SubCell"/>
</dbReference>
<dbReference type="SUPFAM" id="SSF49464">
    <property type="entry name" value="Carboxypeptidase regulatory domain-like"/>
    <property type="match status" value="1"/>
</dbReference>
<dbReference type="InterPro" id="IPR000531">
    <property type="entry name" value="Beta-barrel_TonB"/>
</dbReference>
<evidence type="ECO:0000256" key="3">
    <source>
        <dbReference type="ARBA" id="ARBA00022452"/>
    </source>
</evidence>
<keyword evidence="4 8" id="KW-0812">Transmembrane</keyword>
<reference evidence="14" key="1">
    <citation type="submission" date="2013-11" db="EMBL/GenBank/DDBJ databases">
        <title>Draft genome sequence from a member of Zhouia, isolated tidal flat.</title>
        <authorList>
            <person name="Jin H."/>
            <person name="Jeon C.O."/>
        </authorList>
    </citation>
    <scope>NUCLEOTIDE SEQUENCE [LARGE SCALE GENOMIC DNA]</scope>
    <source>
        <strain evidence="14">AD3</strain>
    </source>
</reference>